<comment type="catalytic activity">
    <reaction evidence="11">
        <text>D-erythrose 4-phosphate + phosphoenolpyruvate + H2O = 7-phospho-2-dehydro-3-deoxy-D-arabino-heptonate + phosphate</text>
        <dbReference type="Rhea" id="RHEA:14717"/>
        <dbReference type="ChEBI" id="CHEBI:15377"/>
        <dbReference type="ChEBI" id="CHEBI:16897"/>
        <dbReference type="ChEBI" id="CHEBI:43474"/>
        <dbReference type="ChEBI" id="CHEBI:58394"/>
        <dbReference type="ChEBI" id="CHEBI:58702"/>
        <dbReference type="EC" id="2.5.1.54"/>
    </reaction>
</comment>
<keyword evidence="13" id="KW-0472">Membrane</keyword>
<organism evidence="15 16">
    <name type="scientific">Pythium oligandrum</name>
    <name type="common">Mycoparasitic fungus</name>
    <dbReference type="NCBI Taxonomy" id="41045"/>
    <lineage>
        <taxon>Eukaryota</taxon>
        <taxon>Sar</taxon>
        <taxon>Stramenopiles</taxon>
        <taxon>Oomycota</taxon>
        <taxon>Peronosporomycetes</taxon>
        <taxon>Pythiales</taxon>
        <taxon>Pythiaceae</taxon>
        <taxon>Pythium</taxon>
    </lineage>
</organism>
<dbReference type="GO" id="GO:0008652">
    <property type="term" value="P:amino acid biosynthetic process"/>
    <property type="evidence" value="ECO:0007669"/>
    <property type="project" value="UniProtKB-KW"/>
</dbReference>
<dbReference type="GO" id="GO:0009073">
    <property type="term" value="P:aromatic amino acid family biosynthetic process"/>
    <property type="evidence" value="ECO:0007669"/>
    <property type="project" value="UniProtKB-KW"/>
</dbReference>
<reference evidence="15" key="1">
    <citation type="submission" date="2019-03" db="EMBL/GenBank/DDBJ databases">
        <title>Long read genome sequence of the mycoparasitic Pythium oligandrum ATCC 38472 isolated from sugarbeet rhizosphere.</title>
        <authorList>
            <person name="Gaulin E."/>
        </authorList>
    </citation>
    <scope>NUCLEOTIDE SEQUENCE</scope>
    <source>
        <strain evidence="15">ATCC 38472_TT</strain>
    </source>
</reference>
<evidence type="ECO:0000259" key="14">
    <source>
        <dbReference type="Pfam" id="PF00793"/>
    </source>
</evidence>
<evidence type="ECO:0000256" key="1">
    <source>
        <dbReference type="ARBA" id="ARBA00003726"/>
    </source>
</evidence>
<evidence type="ECO:0000256" key="7">
    <source>
        <dbReference type="ARBA" id="ARBA00023141"/>
    </source>
</evidence>
<dbReference type="NCBIfam" id="NF009396">
    <property type="entry name" value="PRK12756.1"/>
    <property type="match status" value="1"/>
</dbReference>
<comment type="similarity">
    <text evidence="3">Belongs to the class-I DAHP synthase family.</text>
</comment>
<name>A0A8K1C4B9_PYTOL</name>
<accession>A0A8K1C4B9</accession>
<keyword evidence="16" id="KW-1185">Reference proteome</keyword>
<feature type="domain" description="DAHP synthetase I/KDSA" evidence="14">
    <location>
        <begin position="134"/>
        <end position="428"/>
    </location>
</feature>
<dbReference type="Pfam" id="PF00793">
    <property type="entry name" value="DAHP_synth_1"/>
    <property type="match status" value="1"/>
</dbReference>
<evidence type="ECO:0000256" key="5">
    <source>
        <dbReference type="ARBA" id="ARBA00022605"/>
    </source>
</evidence>
<evidence type="ECO:0000256" key="13">
    <source>
        <dbReference type="SAM" id="Phobius"/>
    </source>
</evidence>
<dbReference type="NCBIfam" id="NF009395">
    <property type="entry name" value="PRK12755.1"/>
    <property type="match status" value="1"/>
</dbReference>
<keyword evidence="13" id="KW-0812">Transmembrane</keyword>
<comment type="caution">
    <text evidence="15">The sequence shown here is derived from an EMBL/GenBank/DDBJ whole genome shotgun (WGS) entry which is preliminary data.</text>
</comment>
<keyword evidence="6" id="KW-0808">Transferase</keyword>
<dbReference type="SUPFAM" id="SSF51569">
    <property type="entry name" value="Aldolase"/>
    <property type="match status" value="1"/>
</dbReference>
<evidence type="ECO:0000256" key="8">
    <source>
        <dbReference type="ARBA" id="ARBA00031111"/>
    </source>
</evidence>
<dbReference type="AlphaFoldDB" id="A0A8K1C4B9"/>
<dbReference type="EC" id="2.5.1.54" evidence="4"/>
<evidence type="ECO:0000256" key="12">
    <source>
        <dbReference type="SAM" id="MobiDB-lite"/>
    </source>
</evidence>
<dbReference type="EMBL" id="SPLM01000146">
    <property type="protein sequence ID" value="TMW56201.1"/>
    <property type="molecule type" value="Genomic_DNA"/>
</dbReference>
<dbReference type="InterPro" id="IPR006218">
    <property type="entry name" value="DAHP1/KDSA"/>
</dbReference>
<evidence type="ECO:0000256" key="2">
    <source>
        <dbReference type="ARBA" id="ARBA00004688"/>
    </source>
</evidence>
<proteinExistence type="inferred from homology"/>
<dbReference type="InterPro" id="IPR006219">
    <property type="entry name" value="DAHP_synth_1"/>
</dbReference>
<protein>
    <recommendedName>
        <fullName evidence="4">3-deoxy-7-phosphoheptulonate synthase</fullName>
        <ecNumber evidence="4">2.5.1.54</ecNumber>
    </recommendedName>
    <alternativeName>
        <fullName evidence="10">3-deoxy-D-arabino-heptulosonate 7-phosphate synthase</fullName>
    </alternativeName>
    <alternativeName>
        <fullName evidence="9">DAHP synthase</fullName>
    </alternativeName>
    <alternativeName>
        <fullName evidence="8">Phospho-2-keto-3-deoxyheptonate aldolase</fullName>
    </alternativeName>
</protein>
<comment type="pathway">
    <text evidence="2">Metabolic intermediate biosynthesis; chorismate biosynthesis; chorismate from D-erythrose 4-phosphate and phosphoenolpyruvate: step 1/7.</text>
</comment>
<keyword evidence="7" id="KW-0057">Aromatic amino acid biosynthesis</keyword>
<dbReference type="FunFam" id="3.20.20.70:FF:000005">
    <property type="entry name" value="Phospho-2-dehydro-3-deoxyheptonate aldolase"/>
    <property type="match status" value="1"/>
</dbReference>
<evidence type="ECO:0000256" key="3">
    <source>
        <dbReference type="ARBA" id="ARBA00007985"/>
    </source>
</evidence>
<evidence type="ECO:0000313" key="16">
    <source>
        <dbReference type="Proteomes" id="UP000794436"/>
    </source>
</evidence>
<keyword evidence="5" id="KW-0028">Amino-acid biosynthesis</keyword>
<dbReference type="OrthoDB" id="4699125at2759"/>
<evidence type="ECO:0000256" key="6">
    <source>
        <dbReference type="ARBA" id="ARBA00022679"/>
    </source>
</evidence>
<evidence type="ECO:0000256" key="9">
    <source>
        <dbReference type="ARBA" id="ARBA00031349"/>
    </source>
</evidence>
<dbReference type="GO" id="GO:0003849">
    <property type="term" value="F:3-deoxy-7-phosphoheptulonate synthase activity"/>
    <property type="evidence" value="ECO:0007669"/>
    <property type="project" value="UniProtKB-EC"/>
</dbReference>
<dbReference type="NCBIfam" id="TIGR00034">
    <property type="entry name" value="aroFGH"/>
    <property type="match status" value="1"/>
</dbReference>
<dbReference type="InterPro" id="IPR013785">
    <property type="entry name" value="Aldolase_TIM"/>
</dbReference>
<evidence type="ECO:0000256" key="11">
    <source>
        <dbReference type="ARBA" id="ARBA00047508"/>
    </source>
</evidence>
<keyword evidence="13" id="KW-1133">Transmembrane helix</keyword>
<feature type="region of interest" description="Disordered" evidence="12">
    <location>
        <begin position="52"/>
        <end position="82"/>
    </location>
</feature>
<evidence type="ECO:0000256" key="10">
    <source>
        <dbReference type="ARBA" id="ARBA00032193"/>
    </source>
</evidence>
<dbReference type="PANTHER" id="PTHR21225">
    <property type="entry name" value="PHOSPHO-2-DEHYDRO-3-DEOXYHEPTONATE ALDOLASE DAHP SYNTHETASE"/>
    <property type="match status" value="1"/>
</dbReference>
<dbReference type="Proteomes" id="UP000794436">
    <property type="component" value="Unassembled WGS sequence"/>
</dbReference>
<sequence length="444" mass="47911">MNGRGFEGSQHVSASLTIGLGLLAATMTLLTAGSVGILGYVLGRQFAEASEGSSKKQRALSGEELELDSASPRRLRIPSGTAGQDVKISDKKAIVDVRITGIRPLIPPACLLEEIPLTTKAAQTINRGRQAITNILRRMDDRLVVVVGPCSIHDVDAAMDYAKRLVELRKTLDKDLMIVMRVYFEKPRTTVGWKGLINDPDLNGTFNINKGLRVARQLLAEINELGLPAGCEFLDTMSPQFISDLVSWGAIGARTTECQLHRELTSGLSMPIGFKNGTGGSLQLAVDAVVAARHPHCFLSVSSQGLAAIVNTAGNDCCHTILRGGKSGPNYEKKFIDEASTLMLKANIVDNVMVDCSHGNSRKDHKNQVLVAEDIGTQISSGDDRIIGVMLESNIKEGSQSLIPGQPLEYGKSVTDACMSWETTEEVLRALASAVRERRAKNHK</sequence>
<dbReference type="PANTHER" id="PTHR21225:SF12">
    <property type="entry name" value="PHOSPHO-2-DEHYDRO-3-DEOXYHEPTONATE ALDOLASE, TYROSINE-INHIBITED"/>
    <property type="match status" value="1"/>
</dbReference>
<dbReference type="GO" id="GO:0005737">
    <property type="term" value="C:cytoplasm"/>
    <property type="evidence" value="ECO:0007669"/>
    <property type="project" value="TreeGrafter"/>
</dbReference>
<gene>
    <name evidence="15" type="ORF">Poli38472_008849</name>
</gene>
<dbReference type="Gene3D" id="3.20.20.70">
    <property type="entry name" value="Aldolase class I"/>
    <property type="match status" value="1"/>
</dbReference>
<evidence type="ECO:0000313" key="15">
    <source>
        <dbReference type="EMBL" id="TMW56201.1"/>
    </source>
</evidence>
<evidence type="ECO:0000256" key="4">
    <source>
        <dbReference type="ARBA" id="ARBA00012694"/>
    </source>
</evidence>
<feature type="transmembrane region" description="Helical" evidence="13">
    <location>
        <begin position="20"/>
        <end position="42"/>
    </location>
</feature>
<comment type="function">
    <text evidence="1">Stereospecific condensation of phosphoenolpyruvate (PEP) and D-erythrose-4-phosphate (E4P) giving rise to 3-deoxy-D-arabino-heptulosonate-7-phosphate (DAHP).</text>
</comment>